<keyword evidence="5" id="KW-0805">Transcription regulation</keyword>
<evidence type="ECO:0000256" key="7">
    <source>
        <dbReference type="ARBA" id="ARBA00023242"/>
    </source>
</evidence>
<gene>
    <name evidence="10" type="ORF">HMPREF1544_05302</name>
</gene>
<evidence type="ECO:0000256" key="4">
    <source>
        <dbReference type="ARBA" id="ARBA00022833"/>
    </source>
</evidence>
<keyword evidence="6" id="KW-0804">Transcription</keyword>
<evidence type="ECO:0000256" key="6">
    <source>
        <dbReference type="ARBA" id="ARBA00023163"/>
    </source>
</evidence>
<protein>
    <recommendedName>
        <fullName evidence="9">C2H2-type domain-containing protein</fullName>
    </recommendedName>
</protein>
<evidence type="ECO:0000313" key="10">
    <source>
        <dbReference type="EMBL" id="EPB87895.1"/>
    </source>
</evidence>
<evidence type="ECO:0000256" key="5">
    <source>
        <dbReference type="ARBA" id="ARBA00023015"/>
    </source>
</evidence>
<accession>S2K6V0</accession>
<dbReference type="PANTHER" id="PTHR46179:SF13">
    <property type="entry name" value="C2H2-TYPE DOMAIN-CONTAINING PROTEIN"/>
    <property type="match status" value="1"/>
</dbReference>
<feature type="domain" description="C2H2-type" evidence="9">
    <location>
        <begin position="141"/>
        <end position="170"/>
    </location>
</feature>
<dbReference type="VEuPathDB" id="FungiDB:HMPREF1544_05302"/>
<dbReference type="Proteomes" id="UP000014254">
    <property type="component" value="Unassembled WGS sequence"/>
</dbReference>
<dbReference type="InterPro" id="IPR036236">
    <property type="entry name" value="Znf_C2H2_sf"/>
</dbReference>
<reference evidence="11" key="1">
    <citation type="submission" date="2013-05" db="EMBL/GenBank/DDBJ databases">
        <title>The Genome sequence of Mucor circinelloides f. circinelloides 1006PhL.</title>
        <authorList>
            <consortium name="The Broad Institute Genomics Platform"/>
            <person name="Cuomo C."/>
            <person name="Earl A."/>
            <person name="Findley K."/>
            <person name="Lee S.C."/>
            <person name="Walker B."/>
            <person name="Young S."/>
            <person name="Zeng Q."/>
            <person name="Gargeya S."/>
            <person name="Fitzgerald M."/>
            <person name="Haas B."/>
            <person name="Abouelleil A."/>
            <person name="Allen A.W."/>
            <person name="Alvarado L."/>
            <person name="Arachchi H.M."/>
            <person name="Berlin A.M."/>
            <person name="Chapman S.B."/>
            <person name="Gainer-Dewar J."/>
            <person name="Goldberg J."/>
            <person name="Griggs A."/>
            <person name="Gujja S."/>
            <person name="Hansen M."/>
            <person name="Howarth C."/>
            <person name="Imamovic A."/>
            <person name="Ireland A."/>
            <person name="Larimer J."/>
            <person name="McCowan C."/>
            <person name="Murphy C."/>
            <person name="Pearson M."/>
            <person name="Poon T.W."/>
            <person name="Priest M."/>
            <person name="Roberts A."/>
            <person name="Saif S."/>
            <person name="Shea T."/>
            <person name="Sisk P."/>
            <person name="Sykes S."/>
            <person name="Wortman J."/>
            <person name="Nusbaum C."/>
            <person name="Birren B."/>
        </authorList>
    </citation>
    <scope>NUCLEOTIDE SEQUENCE [LARGE SCALE GENOMIC DNA]</scope>
    <source>
        <strain evidence="11">1006PhL</strain>
    </source>
</reference>
<dbReference type="SMART" id="SM00355">
    <property type="entry name" value="ZnF_C2H2"/>
    <property type="match status" value="4"/>
</dbReference>
<dbReference type="InterPro" id="IPR013087">
    <property type="entry name" value="Znf_C2H2_type"/>
</dbReference>
<dbReference type="OrthoDB" id="6077919at2759"/>
<dbReference type="OMA" id="RETRITM"/>
<keyword evidence="3 8" id="KW-0863">Zinc-finger</keyword>
<evidence type="ECO:0000259" key="9">
    <source>
        <dbReference type="PROSITE" id="PS50157"/>
    </source>
</evidence>
<evidence type="ECO:0000256" key="2">
    <source>
        <dbReference type="ARBA" id="ARBA00022723"/>
    </source>
</evidence>
<dbReference type="PROSITE" id="PS50157">
    <property type="entry name" value="ZINC_FINGER_C2H2_2"/>
    <property type="match status" value="2"/>
</dbReference>
<dbReference type="GO" id="GO:0008270">
    <property type="term" value="F:zinc ion binding"/>
    <property type="evidence" value="ECO:0007669"/>
    <property type="project" value="UniProtKB-KW"/>
</dbReference>
<keyword evidence="7" id="KW-0539">Nucleus</keyword>
<dbReference type="GO" id="GO:0006357">
    <property type="term" value="P:regulation of transcription by RNA polymerase II"/>
    <property type="evidence" value="ECO:0007669"/>
    <property type="project" value="TreeGrafter"/>
</dbReference>
<evidence type="ECO:0000256" key="8">
    <source>
        <dbReference type="PROSITE-ProRule" id="PRU00042"/>
    </source>
</evidence>
<proteinExistence type="predicted"/>
<evidence type="ECO:0000256" key="3">
    <source>
        <dbReference type="ARBA" id="ARBA00022771"/>
    </source>
</evidence>
<dbReference type="PROSITE" id="PS00028">
    <property type="entry name" value="ZINC_FINGER_C2H2_1"/>
    <property type="match status" value="3"/>
</dbReference>
<dbReference type="InParanoid" id="S2K6V0"/>
<comment type="subcellular location">
    <subcellularLocation>
        <location evidence="1">Nucleus</location>
    </subcellularLocation>
</comment>
<keyword evidence="11" id="KW-1185">Reference proteome</keyword>
<evidence type="ECO:0000256" key="1">
    <source>
        <dbReference type="ARBA" id="ARBA00004123"/>
    </source>
</evidence>
<dbReference type="STRING" id="1220926.S2K6V0"/>
<evidence type="ECO:0000313" key="11">
    <source>
        <dbReference type="Proteomes" id="UP000014254"/>
    </source>
</evidence>
<dbReference type="EMBL" id="KE123960">
    <property type="protein sequence ID" value="EPB87895.1"/>
    <property type="molecule type" value="Genomic_DNA"/>
</dbReference>
<sequence length="232" mass="26414">MHGLTLQAINPILAFAGFPPINRIQDFNLVGFKQQCLQLEASNKAKTAKQHIFLRYLHTCRKRIHNGVPVNHNPEAKVMLRCQLCGDNSEATFSSRSILENHLHDVHGGDKLPCTFPKCKAAFKTNACLVQHISSAHDPKVRCKHIPCTMTFGRKSGMERHAKRHASMQQRWPCTHPGCDKVYLDQYSLQQHAKKHSAPQKVYDSTATIQVARRISLRILRLHAIRETRITM</sequence>
<keyword evidence="2" id="KW-0479">Metal-binding</keyword>
<dbReference type="PANTHER" id="PTHR46179">
    <property type="entry name" value="ZINC FINGER PROTEIN"/>
    <property type="match status" value="1"/>
</dbReference>
<keyword evidence="4" id="KW-0862">Zinc</keyword>
<organism evidence="10 11">
    <name type="scientific">Mucor circinelloides f. circinelloides (strain 1006PhL)</name>
    <name type="common">Mucormycosis agent</name>
    <name type="synonym">Calyptromyces circinelloides</name>
    <dbReference type="NCBI Taxonomy" id="1220926"/>
    <lineage>
        <taxon>Eukaryota</taxon>
        <taxon>Fungi</taxon>
        <taxon>Fungi incertae sedis</taxon>
        <taxon>Mucoromycota</taxon>
        <taxon>Mucoromycotina</taxon>
        <taxon>Mucoromycetes</taxon>
        <taxon>Mucorales</taxon>
        <taxon>Mucorineae</taxon>
        <taxon>Mucoraceae</taxon>
        <taxon>Mucor</taxon>
    </lineage>
</organism>
<dbReference type="GO" id="GO:0005634">
    <property type="term" value="C:nucleus"/>
    <property type="evidence" value="ECO:0007669"/>
    <property type="project" value="UniProtKB-SubCell"/>
</dbReference>
<dbReference type="AlphaFoldDB" id="S2K6V0"/>
<dbReference type="InterPro" id="IPR051061">
    <property type="entry name" value="Zinc_finger_trans_reg"/>
</dbReference>
<name>S2K6V0_MUCC1</name>
<dbReference type="SUPFAM" id="SSF57667">
    <property type="entry name" value="beta-beta-alpha zinc fingers"/>
    <property type="match status" value="2"/>
</dbReference>
<dbReference type="Gene3D" id="3.30.160.60">
    <property type="entry name" value="Classic Zinc Finger"/>
    <property type="match status" value="2"/>
</dbReference>
<feature type="domain" description="C2H2-type" evidence="9">
    <location>
        <begin position="172"/>
        <end position="201"/>
    </location>
</feature>